<protein>
    <submittedName>
        <fullName evidence="1">Uncharacterized protein</fullName>
    </submittedName>
</protein>
<organism evidence="1 2">
    <name type="scientific">Nephila pilipes</name>
    <name type="common">Giant wood spider</name>
    <name type="synonym">Nephila maculata</name>
    <dbReference type="NCBI Taxonomy" id="299642"/>
    <lineage>
        <taxon>Eukaryota</taxon>
        <taxon>Metazoa</taxon>
        <taxon>Ecdysozoa</taxon>
        <taxon>Arthropoda</taxon>
        <taxon>Chelicerata</taxon>
        <taxon>Arachnida</taxon>
        <taxon>Araneae</taxon>
        <taxon>Araneomorphae</taxon>
        <taxon>Entelegynae</taxon>
        <taxon>Araneoidea</taxon>
        <taxon>Nephilidae</taxon>
        <taxon>Nephila</taxon>
    </lineage>
</organism>
<reference evidence="1" key="1">
    <citation type="submission" date="2020-08" db="EMBL/GenBank/DDBJ databases">
        <title>Multicomponent nature underlies the extraordinary mechanical properties of spider dragline silk.</title>
        <authorList>
            <person name="Kono N."/>
            <person name="Nakamura H."/>
            <person name="Mori M."/>
            <person name="Yoshida Y."/>
            <person name="Ohtoshi R."/>
            <person name="Malay A.D."/>
            <person name="Moran D.A.P."/>
            <person name="Tomita M."/>
            <person name="Numata K."/>
            <person name="Arakawa K."/>
        </authorList>
    </citation>
    <scope>NUCLEOTIDE SEQUENCE</scope>
</reference>
<proteinExistence type="predicted"/>
<dbReference type="Proteomes" id="UP000887013">
    <property type="component" value="Unassembled WGS sequence"/>
</dbReference>
<dbReference type="AlphaFoldDB" id="A0A8X6UGW1"/>
<keyword evidence="2" id="KW-1185">Reference proteome</keyword>
<evidence type="ECO:0000313" key="2">
    <source>
        <dbReference type="Proteomes" id="UP000887013"/>
    </source>
</evidence>
<evidence type="ECO:0000313" key="1">
    <source>
        <dbReference type="EMBL" id="GFU08831.1"/>
    </source>
</evidence>
<accession>A0A8X6UGW1</accession>
<gene>
    <name evidence="1" type="ORF">NPIL_478221</name>
</gene>
<dbReference type="EMBL" id="BMAW01124638">
    <property type="protein sequence ID" value="GFU08831.1"/>
    <property type="molecule type" value="Genomic_DNA"/>
</dbReference>
<comment type="caution">
    <text evidence="1">The sequence shown here is derived from an EMBL/GenBank/DDBJ whole genome shotgun (WGS) entry which is preliminary data.</text>
</comment>
<name>A0A8X6UGW1_NEPPI</name>
<sequence>MPASYQVHVGTRMVKVIFLRGQKENGLKIAAKFGWMSFWIELEFPCMDAGLRVFHLLTKKRYHISEHLSIIFKSQNLMRMKWVSGY</sequence>